<keyword evidence="2" id="KW-1185">Reference proteome</keyword>
<protein>
    <recommendedName>
        <fullName evidence="3">Transposase IS30-like HTH domain-containing protein</fullName>
    </recommendedName>
</protein>
<dbReference type="AlphaFoldDB" id="A0AAV4I8D9"/>
<name>A0AAV4I8D9_9GAST</name>
<sequence>MSVYSKVSVADKERLYQAHVRGDDYVRLAEILGINRTTAYHIIRRDNKLEGVVALPRGGKRTEKVTAETQRTVLDIVHGHPDFTLVAINREVRARLPGELHVSTSATSNILQGQLITMKKLEDAPAKRNSDATKNQRFEYCQWLMGNIQRFDLIFVDMAETD</sequence>
<proteinExistence type="predicted"/>
<dbReference type="InterPro" id="IPR009057">
    <property type="entry name" value="Homeodomain-like_sf"/>
</dbReference>
<evidence type="ECO:0008006" key="3">
    <source>
        <dbReference type="Google" id="ProtNLM"/>
    </source>
</evidence>
<dbReference type="SUPFAM" id="SSF46689">
    <property type="entry name" value="Homeodomain-like"/>
    <property type="match status" value="1"/>
</dbReference>
<evidence type="ECO:0000313" key="2">
    <source>
        <dbReference type="Proteomes" id="UP000762676"/>
    </source>
</evidence>
<evidence type="ECO:0000313" key="1">
    <source>
        <dbReference type="EMBL" id="GFS06345.1"/>
    </source>
</evidence>
<accession>A0AAV4I8D9</accession>
<gene>
    <name evidence="1" type="ORF">ElyMa_002963100</name>
</gene>
<dbReference type="Proteomes" id="UP000762676">
    <property type="component" value="Unassembled WGS sequence"/>
</dbReference>
<dbReference type="EMBL" id="BMAT01006106">
    <property type="protein sequence ID" value="GFS06345.1"/>
    <property type="molecule type" value="Genomic_DNA"/>
</dbReference>
<organism evidence="1 2">
    <name type="scientific">Elysia marginata</name>
    <dbReference type="NCBI Taxonomy" id="1093978"/>
    <lineage>
        <taxon>Eukaryota</taxon>
        <taxon>Metazoa</taxon>
        <taxon>Spiralia</taxon>
        <taxon>Lophotrochozoa</taxon>
        <taxon>Mollusca</taxon>
        <taxon>Gastropoda</taxon>
        <taxon>Heterobranchia</taxon>
        <taxon>Euthyneura</taxon>
        <taxon>Panpulmonata</taxon>
        <taxon>Sacoglossa</taxon>
        <taxon>Placobranchoidea</taxon>
        <taxon>Plakobranchidae</taxon>
        <taxon>Elysia</taxon>
    </lineage>
</organism>
<comment type="caution">
    <text evidence="1">The sequence shown here is derived from an EMBL/GenBank/DDBJ whole genome shotgun (WGS) entry which is preliminary data.</text>
</comment>
<reference evidence="1 2" key="1">
    <citation type="journal article" date="2021" name="Elife">
        <title>Chloroplast acquisition without the gene transfer in kleptoplastic sea slugs, Plakobranchus ocellatus.</title>
        <authorList>
            <person name="Maeda T."/>
            <person name="Takahashi S."/>
            <person name="Yoshida T."/>
            <person name="Shimamura S."/>
            <person name="Takaki Y."/>
            <person name="Nagai Y."/>
            <person name="Toyoda A."/>
            <person name="Suzuki Y."/>
            <person name="Arimoto A."/>
            <person name="Ishii H."/>
            <person name="Satoh N."/>
            <person name="Nishiyama T."/>
            <person name="Hasebe M."/>
            <person name="Maruyama T."/>
            <person name="Minagawa J."/>
            <person name="Obokata J."/>
            <person name="Shigenobu S."/>
        </authorList>
    </citation>
    <scope>NUCLEOTIDE SEQUENCE [LARGE SCALE GENOMIC DNA]</scope>
</reference>